<name>A0ACB8USK2_9EURO</name>
<dbReference type="EMBL" id="JALBCA010000078">
    <property type="protein sequence ID" value="KAI2384158.1"/>
    <property type="molecule type" value="Genomic_DNA"/>
</dbReference>
<gene>
    <name evidence="1" type="primary">ASK1</name>
    <name evidence="1" type="ORF">LOY88_004849</name>
</gene>
<reference evidence="1" key="1">
    <citation type="journal article" date="2022" name="bioRxiv">
        <title>Population genetic analysis of Ophidiomyces ophidiicola, the causative agent of snake fungal disease, indicates recent introductions to the USA.</title>
        <authorList>
            <person name="Ladner J.T."/>
            <person name="Palmer J.M."/>
            <person name="Ettinger C.L."/>
            <person name="Stajich J.E."/>
            <person name="Farrell T.M."/>
            <person name="Glorioso B.M."/>
            <person name="Lawson B."/>
            <person name="Price S.J."/>
            <person name="Stengle A.G."/>
            <person name="Grear D.A."/>
            <person name="Lorch J.M."/>
        </authorList>
    </citation>
    <scope>NUCLEOTIDE SEQUENCE</scope>
    <source>
        <strain evidence="1">NWHC 24266-5</strain>
    </source>
</reference>
<protein>
    <submittedName>
        <fullName evidence="1">DASH complex subunit ask1</fullName>
    </submittedName>
</protein>
<sequence>MNVRDPLGITSTKNIGMSRPAVAAQRSLSLTEELERLEQQITLTLQEIDHNFSKAHRIVTTGILPVVEQYAEQSRDVWEASKVSTHRFWKQFFESSANVSLSGYEEQPLDESSHEMTVTEDSTNMTQASLDETSESYDITTSDLPVASSRDVEHDMSSLSIVDSHTTPRALHNVRVEEDESINYTLNSERDDDGISSIDTPSQCNKSGPFTPNRSQNLYGRTFPTTPGSVVFPPPTSLLPDKAKSGKPEDPVLHRVLDKTYRVQATPLGKSSFSRVRPETTTPVSRYKFESSPMSSPELEAPKLHSEIFSSPVVPKSIKSSGRPNKPRIPKPGISVLTPAKPKTHRHSLWNSDDDLDDDFEKNGDPTALFGSPPKTMQFHIPQSKLLKTPAKEASKRIVSDLLHTAGAGDTTSDFDEFEYSPSVVRRAEGLEDDTF</sequence>
<proteinExistence type="predicted"/>
<accession>A0ACB8USK2</accession>
<evidence type="ECO:0000313" key="1">
    <source>
        <dbReference type="EMBL" id="KAI2384158.1"/>
    </source>
</evidence>
<comment type="caution">
    <text evidence="1">The sequence shown here is derived from an EMBL/GenBank/DDBJ whole genome shotgun (WGS) entry which is preliminary data.</text>
</comment>
<organism evidence="1">
    <name type="scientific">Ophidiomyces ophidiicola</name>
    <dbReference type="NCBI Taxonomy" id="1387563"/>
    <lineage>
        <taxon>Eukaryota</taxon>
        <taxon>Fungi</taxon>
        <taxon>Dikarya</taxon>
        <taxon>Ascomycota</taxon>
        <taxon>Pezizomycotina</taxon>
        <taxon>Eurotiomycetes</taxon>
        <taxon>Eurotiomycetidae</taxon>
        <taxon>Onygenales</taxon>
        <taxon>Onygenaceae</taxon>
        <taxon>Ophidiomyces</taxon>
    </lineage>
</organism>